<dbReference type="GO" id="GO:0005737">
    <property type="term" value="C:cytoplasm"/>
    <property type="evidence" value="ECO:0007669"/>
    <property type="project" value="TreeGrafter"/>
</dbReference>
<keyword evidence="6 10" id="KW-0418">Kinase</keyword>
<organism evidence="11 12">
    <name type="scientific">Janthinobacterium lividum</name>
    <dbReference type="NCBI Taxonomy" id="29581"/>
    <lineage>
        <taxon>Bacteria</taxon>
        <taxon>Pseudomonadati</taxon>
        <taxon>Pseudomonadota</taxon>
        <taxon>Betaproteobacteria</taxon>
        <taxon>Burkholderiales</taxon>
        <taxon>Oxalobacteraceae</taxon>
        <taxon>Janthinobacterium</taxon>
    </lineage>
</organism>
<evidence type="ECO:0000256" key="4">
    <source>
        <dbReference type="ARBA" id="ARBA00022679"/>
    </source>
</evidence>
<evidence type="ECO:0000256" key="5">
    <source>
        <dbReference type="ARBA" id="ARBA00022741"/>
    </source>
</evidence>
<name>A0A1E8PLE3_9BURK</name>
<keyword evidence="4 10" id="KW-0808">Transferase</keyword>
<protein>
    <recommendedName>
        <fullName evidence="3 10">Gluconokinase</fullName>
        <ecNumber evidence="3 10">2.7.1.12</ecNumber>
    </recommendedName>
</protein>
<dbReference type="Proteomes" id="UP000092634">
    <property type="component" value="Unassembled WGS sequence"/>
</dbReference>
<evidence type="ECO:0000256" key="1">
    <source>
        <dbReference type="ARBA" id="ARBA00004761"/>
    </source>
</evidence>
<dbReference type="PANTHER" id="PTHR43442">
    <property type="entry name" value="GLUCONOKINASE-RELATED"/>
    <property type="match status" value="1"/>
</dbReference>
<dbReference type="GO" id="GO:0005524">
    <property type="term" value="F:ATP binding"/>
    <property type="evidence" value="ECO:0007669"/>
    <property type="project" value="UniProtKB-KW"/>
</dbReference>
<keyword evidence="5 10" id="KW-0547">Nucleotide-binding</keyword>
<dbReference type="Pfam" id="PF01202">
    <property type="entry name" value="SKI"/>
    <property type="match status" value="1"/>
</dbReference>
<dbReference type="AlphaFoldDB" id="A0A1E8PLE3"/>
<dbReference type="FunFam" id="3.40.50.300:FF:000522">
    <property type="entry name" value="Gluconokinase"/>
    <property type="match status" value="1"/>
</dbReference>
<dbReference type="CDD" id="cd02021">
    <property type="entry name" value="GntK"/>
    <property type="match status" value="1"/>
</dbReference>
<dbReference type="PANTHER" id="PTHR43442:SF3">
    <property type="entry name" value="GLUCONOKINASE-RELATED"/>
    <property type="match status" value="1"/>
</dbReference>
<proteinExistence type="inferred from homology"/>
<dbReference type="Gene3D" id="3.40.50.300">
    <property type="entry name" value="P-loop containing nucleotide triphosphate hydrolases"/>
    <property type="match status" value="1"/>
</dbReference>
<evidence type="ECO:0000256" key="10">
    <source>
        <dbReference type="RuleBase" id="RU363066"/>
    </source>
</evidence>
<comment type="similarity">
    <text evidence="2 10">Belongs to the gluconokinase GntK/GntV family.</text>
</comment>
<dbReference type="SUPFAM" id="SSF52540">
    <property type="entry name" value="P-loop containing nucleoside triphosphate hydrolases"/>
    <property type="match status" value="1"/>
</dbReference>
<dbReference type="GO" id="GO:0019521">
    <property type="term" value="P:D-gluconate metabolic process"/>
    <property type="evidence" value="ECO:0007669"/>
    <property type="project" value="UniProtKB-KW"/>
</dbReference>
<keyword evidence="7 10" id="KW-0067">ATP-binding</keyword>
<accession>A0A1E8PLE3</accession>
<evidence type="ECO:0000256" key="7">
    <source>
        <dbReference type="ARBA" id="ARBA00022840"/>
    </source>
</evidence>
<evidence type="ECO:0000256" key="9">
    <source>
        <dbReference type="ARBA" id="ARBA00048090"/>
    </source>
</evidence>
<evidence type="ECO:0000313" key="11">
    <source>
        <dbReference type="EMBL" id="OFJ47103.1"/>
    </source>
</evidence>
<reference evidence="11 12" key="1">
    <citation type="submission" date="2016-10" db="EMBL/GenBank/DDBJ databases">
        <title>Updated version of Genome Assembly of Janthinobacterium lividum ERGS5:01.</title>
        <authorList>
            <person name="Kumar R."/>
            <person name="Acharya V."/>
            <person name="Singh D."/>
        </authorList>
    </citation>
    <scope>NUCLEOTIDE SEQUENCE [LARGE SCALE GENOMIC DNA]</scope>
    <source>
        <strain evidence="11 12">ERGS5:01</strain>
    </source>
</reference>
<comment type="pathway">
    <text evidence="1">Carbohydrate acid metabolism.</text>
</comment>
<dbReference type="InterPro" id="IPR027417">
    <property type="entry name" value="P-loop_NTPase"/>
</dbReference>
<dbReference type="EC" id="2.7.1.12" evidence="3 10"/>
<dbReference type="EMBL" id="MAQB02000009">
    <property type="protein sequence ID" value="OFJ47103.1"/>
    <property type="molecule type" value="Genomic_DNA"/>
</dbReference>
<comment type="catalytic activity">
    <reaction evidence="9 10">
        <text>D-gluconate + ATP = 6-phospho-D-gluconate + ADP + H(+)</text>
        <dbReference type="Rhea" id="RHEA:19433"/>
        <dbReference type="ChEBI" id="CHEBI:15378"/>
        <dbReference type="ChEBI" id="CHEBI:18391"/>
        <dbReference type="ChEBI" id="CHEBI:30616"/>
        <dbReference type="ChEBI" id="CHEBI:58759"/>
        <dbReference type="ChEBI" id="CHEBI:456216"/>
        <dbReference type="EC" id="2.7.1.12"/>
    </reaction>
</comment>
<comment type="caution">
    <text evidence="11">The sequence shown here is derived from an EMBL/GenBank/DDBJ whole genome shotgun (WGS) entry which is preliminary data.</text>
</comment>
<gene>
    <name evidence="11" type="ORF">BA896_017855</name>
</gene>
<evidence type="ECO:0000256" key="2">
    <source>
        <dbReference type="ARBA" id="ARBA00008420"/>
    </source>
</evidence>
<dbReference type="NCBIfam" id="TIGR01313">
    <property type="entry name" value="therm_gnt_kin"/>
    <property type="match status" value="1"/>
</dbReference>
<evidence type="ECO:0000256" key="8">
    <source>
        <dbReference type="ARBA" id="ARBA00023064"/>
    </source>
</evidence>
<evidence type="ECO:0000256" key="3">
    <source>
        <dbReference type="ARBA" id="ARBA00012054"/>
    </source>
</evidence>
<evidence type="ECO:0000313" key="12">
    <source>
        <dbReference type="Proteomes" id="UP000092634"/>
    </source>
</evidence>
<sequence length="156" mass="16346">MGVSGCGKSAVGSLLAGALGVPYVEGDDLHAPENVAKMAAGMPLDDADRAGWLAALREQIAAARAQGSGLVLSCSALKRSYRDVLRVGDPALRFVHLDGPRDVLARRMQRAGHFMPPSLLDSQLATLQPLQADETGIVLDICQPLAVLLAQILQAP</sequence>
<evidence type="ECO:0000256" key="6">
    <source>
        <dbReference type="ARBA" id="ARBA00022777"/>
    </source>
</evidence>
<dbReference type="GO" id="GO:0046316">
    <property type="term" value="F:gluconokinase activity"/>
    <property type="evidence" value="ECO:0007669"/>
    <property type="project" value="UniProtKB-EC"/>
</dbReference>
<dbReference type="InterPro" id="IPR006001">
    <property type="entry name" value="Therm_gnt_kin"/>
</dbReference>
<keyword evidence="8" id="KW-0311">Gluconate utilization</keyword>
<dbReference type="InterPro" id="IPR031322">
    <property type="entry name" value="Shikimate/glucono_kinase"/>
</dbReference>